<organism evidence="1 2">
    <name type="scientific">Priestia megaterium</name>
    <name type="common">Bacillus megaterium</name>
    <dbReference type="NCBI Taxonomy" id="1404"/>
    <lineage>
        <taxon>Bacteria</taxon>
        <taxon>Bacillati</taxon>
        <taxon>Bacillota</taxon>
        <taxon>Bacilli</taxon>
        <taxon>Bacillales</taxon>
        <taxon>Bacillaceae</taxon>
        <taxon>Priestia</taxon>
    </lineage>
</organism>
<dbReference type="EMBL" id="BSYK01000001">
    <property type="protein sequence ID" value="GMG74230.1"/>
    <property type="molecule type" value="Genomic_DNA"/>
</dbReference>
<accession>A0AAX6BKI3</accession>
<dbReference type="AlphaFoldDB" id="A0AAX6BKI3"/>
<reference evidence="1" key="1">
    <citation type="journal article" date="2024" name="Appl Microbiol">
        <title>Effect of kuratsuki Bacillus and Priestia on Taste of Sake.</title>
        <authorList>
            <person name="Kobayashi K."/>
            <person name="Nishida H."/>
        </authorList>
    </citation>
    <scope>NUCLEOTIDE SEQUENCE</scope>
    <source>
        <strain evidence="1">B-12</strain>
    </source>
</reference>
<sequence>MLAEENPNDESRFLMENQLRSDFFICRVNVGFMCIDDLDWIDVAMSYDSTSFSYYKCKII</sequence>
<dbReference type="Proteomes" id="UP001165240">
    <property type="component" value="Unassembled WGS sequence"/>
</dbReference>
<name>A0AAX6BKI3_PRIMG</name>
<evidence type="ECO:0000313" key="2">
    <source>
        <dbReference type="Proteomes" id="UP001165240"/>
    </source>
</evidence>
<evidence type="ECO:0000313" key="1">
    <source>
        <dbReference type="EMBL" id="GMG74230.1"/>
    </source>
</evidence>
<protein>
    <submittedName>
        <fullName evidence="1">Uncharacterized protein</fullName>
    </submittedName>
</protein>
<comment type="caution">
    <text evidence="1">The sequence shown here is derived from an EMBL/GenBank/DDBJ whole genome shotgun (WGS) entry which is preliminary data.</text>
</comment>
<gene>
    <name evidence="1" type="ORF">ShirakiTB12_26980</name>
</gene>
<proteinExistence type="predicted"/>